<organism evidence="5 6">
    <name type="scientific">Nasonia vitripennis</name>
    <name type="common">Parasitic wasp</name>
    <dbReference type="NCBI Taxonomy" id="7425"/>
    <lineage>
        <taxon>Eukaryota</taxon>
        <taxon>Metazoa</taxon>
        <taxon>Ecdysozoa</taxon>
        <taxon>Arthropoda</taxon>
        <taxon>Hexapoda</taxon>
        <taxon>Insecta</taxon>
        <taxon>Pterygota</taxon>
        <taxon>Neoptera</taxon>
        <taxon>Endopterygota</taxon>
        <taxon>Hymenoptera</taxon>
        <taxon>Apocrita</taxon>
        <taxon>Proctotrupomorpha</taxon>
        <taxon>Chalcidoidea</taxon>
        <taxon>Pteromalidae</taxon>
        <taxon>Pteromalinae</taxon>
        <taxon>Nasonia</taxon>
    </lineage>
</organism>
<feature type="chain" id="PRO_5029776186" evidence="4">
    <location>
        <begin position="18"/>
        <end position="498"/>
    </location>
</feature>
<dbReference type="RefSeq" id="NP_001166006.1">
    <property type="nucleotide sequence ID" value="NM_001172535.1"/>
</dbReference>
<keyword evidence="3" id="KW-0677">Repeat</keyword>
<dbReference type="Pfam" id="PF00560">
    <property type="entry name" value="LRR_1"/>
    <property type="match status" value="1"/>
</dbReference>
<proteinExistence type="predicted"/>
<dbReference type="InParanoid" id="A0A7M6UVX0"/>
<dbReference type="InterPro" id="IPR001611">
    <property type="entry name" value="Leu-rich_rpt"/>
</dbReference>
<dbReference type="AlphaFoldDB" id="A0A7M6UVX0"/>
<feature type="signal peptide" evidence="4">
    <location>
        <begin position="1"/>
        <end position="17"/>
    </location>
</feature>
<keyword evidence="6" id="KW-1185">Reference proteome</keyword>
<dbReference type="InterPro" id="IPR003591">
    <property type="entry name" value="Leu-rich_rpt_typical-subtyp"/>
</dbReference>
<evidence type="ECO:0000256" key="4">
    <source>
        <dbReference type="SAM" id="SignalP"/>
    </source>
</evidence>
<dbReference type="PANTHER" id="PTHR24369">
    <property type="entry name" value="ANTIGEN BSP, PUTATIVE-RELATED"/>
    <property type="match status" value="1"/>
</dbReference>
<accession>A0A7M6UVX0</accession>
<evidence type="ECO:0000256" key="1">
    <source>
        <dbReference type="ARBA" id="ARBA00022614"/>
    </source>
</evidence>
<evidence type="ECO:0000313" key="6">
    <source>
        <dbReference type="Proteomes" id="UP000002358"/>
    </source>
</evidence>
<reference evidence="5" key="1">
    <citation type="submission" date="2021-01" db="UniProtKB">
        <authorList>
            <consortium name="EnsemblMetazoa"/>
        </authorList>
    </citation>
    <scope>IDENTIFICATION</scope>
</reference>
<dbReference type="InterPro" id="IPR032675">
    <property type="entry name" value="LRR_dom_sf"/>
</dbReference>
<dbReference type="KEGG" id="nvi:100379126"/>
<dbReference type="SUPFAM" id="SSF52058">
    <property type="entry name" value="L domain-like"/>
    <property type="match status" value="2"/>
</dbReference>
<dbReference type="EnsemblMetazoa" id="NM_001172535">
    <property type="protein sequence ID" value="NP_001166006"/>
    <property type="gene ID" value="LOC100379126"/>
</dbReference>
<keyword evidence="1" id="KW-0433">Leucine-rich repeat</keyword>
<dbReference type="SMR" id="A0A7M6UVX0"/>
<evidence type="ECO:0000256" key="2">
    <source>
        <dbReference type="ARBA" id="ARBA00022729"/>
    </source>
</evidence>
<keyword evidence="2 4" id="KW-0732">Signal</keyword>
<dbReference type="PANTHER" id="PTHR24369:SF210">
    <property type="entry name" value="CHAOPTIN-RELATED"/>
    <property type="match status" value="1"/>
</dbReference>
<dbReference type="PROSITE" id="PS51450">
    <property type="entry name" value="LRR"/>
    <property type="match status" value="4"/>
</dbReference>
<protein>
    <submittedName>
        <fullName evidence="5">Uncharacterized protein</fullName>
    </submittedName>
</protein>
<dbReference type="InterPro" id="IPR050541">
    <property type="entry name" value="LRR_TM_domain-containing"/>
</dbReference>
<dbReference type="Pfam" id="PF13855">
    <property type="entry name" value="LRR_8"/>
    <property type="match status" value="3"/>
</dbReference>
<sequence length="498" mass="57190">MKTTLLLLFAIIAIGHCQDSTYFLEPKSEETDYDLICNDHNITINFSGLNLNSIKENFLSSPIITCLDLSSNQIQTVDYSAFANLPNLKYLNMNGNSFKLQDIFSFGFMNLETLTLDNINADTVYYQNNDYCQFCSLDSYNNIRHDCRYVYEVRTQTIYPKLKKLFIRNHLNPLIFLANTKTNFPSLTHLHLSYSTVVRDEFNWLPQTLEYLDLSGHNLETLTLTDLRNLKWIYLDNPKAKCLRQVNFKNLISLKYLSLPSNSISEITHETFANVTSLLFLDLSDNGIRYVEGGSFDSMQNLQFLNLSTNNIEIIQGGTFDKLKSLRTLALEKNLISMFPMISNEIKLQMLSLNCNNLKSIVGGTFAKMPYLEKLYLHGNEITYIDQEAFAGLKNLRILTLSDNKLTSLPNNWLLPMINLERLDLSNNYIIDFGYLALSDSSPLQYLYLSNQLEIIRSISLLENVPENVTISLKANDTTIQKCVKEGEKYNPRSRLYG</sequence>
<name>A0A7M6UVX0_NASVI</name>
<dbReference type="GO" id="GO:0005886">
    <property type="term" value="C:plasma membrane"/>
    <property type="evidence" value="ECO:0007669"/>
    <property type="project" value="TreeGrafter"/>
</dbReference>
<dbReference type="OrthoDB" id="2013775at2759"/>
<dbReference type="SMART" id="SM00369">
    <property type="entry name" value="LRR_TYP"/>
    <property type="match status" value="10"/>
</dbReference>
<dbReference type="GeneID" id="100379126"/>
<dbReference type="Proteomes" id="UP000002358">
    <property type="component" value="Chromosome 3"/>
</dbReference>
<evidence type="ECO:0000256" key="3">
    <source>
        <dbReference type="ARBA" id="ARBA00022737"/>
    </source>
</evidence>
<dbReference type="Gene3D" id="3.80.10.10">
    <property type="entry name" value="Ribonuclease Inhibitor"/>
    <property type="match status" value="3"/>
</dbReference>
<evidence type="ECO:0000313" key="5">
    <source>
        <dbReference type="EnsemblMetazoa" id="NP_001166006"/>
    </source>
</evidence>